<evidence type="ECO:0000313" key="4">
    <source>
        <dbReference type="Proteomes" id="UP000229740"/>
    </source>
</evidence>
<gene>
    <name evidence="3" type="ORF">CSB45_04670</name>
</gene>
<keyword evidence="1" id="KW-1133">Transmembrane helix</keyword>
<dbReference type="AlphaFoldDB" id="A0A2G6E8J6"/>
<reference evidence="3 4" key="1">
    <citation type="submission" date="2017-10" db="EMBL/GenBank/DDBJ databases">
        <title>Novel microbial diversity and functional potential in the marine mammal oral microbiome.</title>
        <authorList>
            <person name="Dudek N.K."/>
            <person name="Sun C.L."/>
            <person name="Burstein D."/>
            <person name="Kantor R.S."/>
            <person name="Aliaga Goltsman D.S."/>
            <person name="Bik E.M."/>
            <person name="Thomas B.C."/>
            <person name="Banfield J.F."/>
            <person name="Relman D.A."/>
        </authorList>
    </citation>
    <scope>NUCLEOTIDE SEQUENCE [LARGE SCALE GENOMIC DNA]</scope>
    <source>
        <strain evidence="3">DOLZORAL124_49_17</strain>
    </source>
</reference>
<name>A0A2G6E8J6_9BACT</name>
<feature type="transmembrane region" description="Helical" evidence="1">
    <location>
        <begin position="74"/>
        <end position="102"/>
    </location>
</feature>
<dbReference type="EMBL" id="PDPS01000023">
    <property type="protein sequence ID" value="PID58364.1"/>
    <property type="molecule type" value="Genomic_DNA"/>
</dbReference>
<organism evidence="3 4">
    <name type="scientific">candidate division KSB3 bacterium</name>
    <dbReference type="NCBI Taxonomy" id="2044937"/>
    <lineage>
        <taxon>Bacteria</taxon>
        <taxon>candidate division KSB3</taxon>
    </lineage>
</organism>
<protein>
    <recommendedName>
        <fullName evidence="2">DUF1468 domain-containing protein</fullName>
    </recommendedName>
</protein>
<proteinExistence type="predicted"/>
<evidence type="ECO:0000259" key="2">
    <source>
        <dbReference type="Pfam" id="PF07331"/>
    </source>
</evidence>
<feature type="transmembrane region" description="Helical" evidence="1">
    <location>
        <begin position="114"/>
        <end position="136"/>
    </location>
</feature>
<dbReference type="Proteomes" id="UP000229740">
    <property type="component" value="Unassembled WGS sequence"/>
</dbReference>
<dbReference type="Pfam" id="PF07331">
    <property type="entry name" value="TctB"/>
    <property type="match status" value="1"/>
</dbReference>
<keyword evidence="1" id="KW-0812">Transmembrane</keyword>
<comment type="caution">
    <text evidence="3">The sequence shown here is derived from an EMBL/GenBank/DDBJ whole genome shotgun (WGS) entry which is preliminary data.</text>
</comment>
<feature type="transmembrane region" description="Helical" evidence="1">
    <location>
        <begin position="38"/>
        <end position="54"/>
    </location>
</feature>
<sequence length="146" mass="16118">MKTFYIVGSSLFILVALSFFIGSFSFQAPGSKTFPQTASMMVIVLSAIYAVKNLRKSGMFPDDEFQNTRPKSVLLSILITIGYLFLILGIGFFLATPIYLFTLMKTLGIEKKSLFIAVPIGATIIIYLAFVLIFHVPVPTGVVFSR</sequence>
<evidence type="ECO:0000313" key="3">
    <source>
        <dbReference type="EMBL" id="PID58364.1"/>
    </source>
</evidence>
<feature type="domain" description="DUF1468" evidence="2">
    <location>
        <begin position="9"/>
        <end position="139"/>
    </location>
</feature>
<keyword evidence="1" id="KW-0472">Membrane</keyword>
<accession>A0A2G6E8J6</accession>
<feature type="transmembrane region" description="Helical" evidence="1">
    <location>
        <begin position="6"/>
        <end position="26"/>
    </location>
</feature>
<dbReference type="InterPro" id="IPR009936">
    <property type="entry name" value="DUF1468"/>
</dbReference>
<evidence type="ECO:0000256" key="1">
    <source>
        <dbReference type="SAM" id="Phobius"/>
    </source>
</evidence>